<reference evidence="3" key="2">
    <citation type="submission" date="2023-11" db="UniProtKB">
        <authorList>
            <consortium name="WormBaseParasite"/>
        </authorList>
    </citation>
    <scope>IDENTIFICATION</scope>
</reference>
<dbReference type="SUPFAM" id="SSF57302">
    <property type="entry name" value="Snake toxin-like"/>
    <property type="match status" value="1"/>
</dbReference>
<dbReference type="InterPro" id="IPR045860">
    <property type="entry name" value="Snake_toxin-like_sf"/>
</dbReference>
<evidence type="ECO:0000313" key="3">
    <source>
        <dbReference type="WBParaSite" id="TREG1_44860.1"/>
    </source>
</evidence>
<feature type="signal peptide" evidence="1">
    <location>
        <begin position="1"/>
        <end position="21"/>
    </location>
</feature>
<evidence type="ECO:0008006" key="4">
    <source>
        <dbReference type="Google" id="ProtNLM"/>
    </source>
</evidence>
<evidence type="ECO:0000256" key="1">
    <source>
        <dbReference type="SAM" id="SignalP"/>
    </source>
</evidence>
<keyword evidence="2" id="KW-1185">Reference proteome</keyword>
<feature type="chain" id="PRO_5041723931" description="UPAR/Ly6 domain-containing protein" evidence="1">
    <location>
        <begin position="22"/>
        <end position="154"/>
    </location>
</feature>
<organism evidence="2 3">
    <name type="scientific">Trichobilharzia regenti</name>
    <name type="common">Nasal bird schistosome</name>
    <dbReference type="NCBI Taxonomy" id="157069"/>
    <lineage>
        <taxon>Eukaryota</taxon>
        <taxon>Metazoa</taxon>
        <taxon>Spiralia</taxon>
        <taxon>Lophotrochozoa</taxon>
        <taxon>Platyhelminthes</taxon>
        <taxon>Trematoda</taxon>
        <taxon>Digenea</taxon>
        <taxon>Strigeidida</taxon>
        <taxon>Schistosomatoidea</taxon>
        <taxon>Schistosomatidae</taxon>
        <taxon>Trichobilharzia</taxon>
    </lineage>
</organism>
<dbReference type="AlphaFoldDB" id="A0AA85JWC2"/>
<keyword evidence="1" id="KW-0732">Signal</keyword>
<protein>
    <recommendedName>
        <fullName evidence="4">UPAR/Ly6 domain-containing protein</fullName>
    </recommendedName>
</protein>
<sequence>MLTLCKFRLLLVNFGILSVLGNNLTCYQCNDCDKVDKNTGKSRGCPVCVKAIYSQPKRLVERSCYYSCEALPEFPAAKFYCCKKNLCNSSPSVSWNSMCFLSTVLIYIILKYLITSMIYMNWFFPIIPASKMVPKLKPSRMLTTLDYLLPRIVI</sequence>
<dbReference type="Proteomes" id="UP000050795">
    <property type="component" value="Unassembled WGS sequence"/>
</dbReference>
<evidence type="ECO:0000313" key="2">
    <source>
        <dbReference type="Proteomes" id="UP000050795"/>
    </source>
</evidence>
<accession>A0AA85JWC2</accession>
<proteinExistence type="predicted"/>
<reference evidence="2" key="1">
    <citation type="submission" date="2022-06" db="EMBL/GenBank/DDBJ databases">
        <authorList>
            <person name="Berger JAMES D."/>
            <person name="Berger JAMES D."/>
        </authorList>
    </citation>
    <scope>NUCLEOTIDE SEQUENCE [LARGE SCALE GENOMIC DNA]</scope>
</reference>
<dbReference type="WBParaSite" id="TREG1_44860.1">
    <property type="protein sequence ID" value="TREG1_44860.1"/>
    <property type="gene ID" value="TREG1_44860"/>
</dbReference>
<name>A0AA85JWC2_TRIRE</name>